<dbReference type="EMBL" id="JBHTBW010000019">
    <property type="protein sequence ID" value="MFC7440854.1"/>
    <property type="molecule type" value="Genomic_DNA"/>
</dbReference>
<dbReference type="Proteomes" id="UP001596500">
    <property type="component" value="Unassembled WGS sequence"/>
</dbReference>
<sequence>MGSEPFVLVRLDMLPEAMQKTLEVKRMLSAGEVSNVQEAVKRVGLSRSSFYKYKDSVFPFNAMVKEKIITLSLTLADMAGVLSSVLVYLAQAHANVLTIHQTIPLQGEANVSMSIDTSQVEAIEEVIAGLRHINGVRRAMVVGTGEKDEGAKVR</sequence>
<protein>
    <recommendedName>
        <fullName evidence="1">UPF0735 ACT domain-containing protein ACFQNG_06780</fullName>
    </recommendedName>
</protein>
<proteinExistence type="inferred from homology"/>
<keyword evidence="4" id="KW-1185">Reference proteome</keyword>
<evidence type="ECO:0000259" key="2">
    <source>
        <dbReference type="PROSITE" id="PS51671"/>
    </source>
</evidence>
<dbReference type="CDD" id="cd04888">
    <property type="entry name" value="ACT_PheB-BS"/>
    <property type="match status" value="1"/>
</dbReference>
<gene>
    <name evidence="3" type="ORF">ACFQNG_06780</name>
</gene>
<dbReference type="PROSITE" id="PS51671">
    <property type="entry name" value="ACT"/>
    <property type="match status" value="1"/>
</dbReference>
<dbReference type="Gene3D" id="3.30.70.260">
    <property type="match status" value="1"/>
</dbReference>
<dbReference type="InterPro" id="IPR045865">
    <property type="entry name" value="ACT-like_dom_sf"/>
</dbReference>
<dbReference type="NCBIfam" id="NF003361">
    <property type="entry name" value="PRK04435.1"/>
    <property type="match status" value="1"/>
</dbReference>
<reference evidence="4" key="1">
    <citation type="journal article" date="2019" name="Int. J. Syst. Evol. Microbiol.">
        <title>The Global Catalogue of Microorganisms (GCM) 10K type strain sequencing project: providing services to taxonomists for standard genome sequencing and annotation.</title>
        <authorList>
            <consortium name="The Broad Institute Genomics Platform"/>
            <consortium name="The Broad Institute Genome Sequencing Center for Infectious Disease"/>
            <person name="Wu L."/>
            <person name="Ma J."/>
        </authorList>
    </citation>
    <scope>NUCLEOTIDE SEQUENCE [LARGE SCALE GENOMIC DNA]</scope>
    <source>
        <strain evidence="4">CGMCC 1.12942</strain>
    </source>
</reference>
<dbReference type="HAMAP" id="MF_00707">
    <property type="entry name" value="UPF0735"/>
    <property type="match status" value="1"/>
</dbReference>
<organism evidence="3 4">
    <name type="scientific">Laceyella putida</name>
    <dbReference type="NCBI Taxonomy" id="110101"/>
    <lineage>
        <taxon>Bacteria</taxon>
        <taxon>Bacillati</taxon>
        <taxon>Bacillota</taxon>
        <taxon>Bacilli</taxon>
        <taxon>Bacillales</taxon>
        <taxon>Thermoactinomycetaceae</taxon>
        <taxon>Laceyella</taxon>
    </lineage>
</organism>
<dbReference type="SUPFAM" id="SSF55021">
    <property type="entry name" value="ACT-like"/>
    <property type="match status" value="1"/>
</dbReference>
<comment type="similarity">
    <text evidence="1">Belongs to the UPF0735 family.</text>
</comment>
<comment type="caution">
    <text evidence="3">The sequence shown here is derived from an EMBL/GenBank/DDBJ whole genome shotgun (WGS) entry which is preliminary data.</text>
</comment>
<dbReference type="RefSeq" id="WP_379864138.1">
    <property type="nucleotide sequence ID" value="NZ_JBHTBW010000019.1"/>
</dbReference>
<name>A0ABW2RIL3_9BACL</name>
<accession>A0ABW2RIL3</accession>
<dbReference type="PIRSF" id="PIRSF025624">
    <property type="entry name" value="ACT_PheB"/>
    <property type="match status" value="1"/>
</dbReference>
<dbReference type="InterPro" id="IPR002912">
    <property type="entry name" value="ACT_dom"/>
</dbReference>
<evidence type="ECO:0000313" key="3">
    <source>
        <dbReference type="EMBL" id="MFC7440854.1"/>
    </source>
</evidence>
<dbReference type="InterPro" id="IPR008310">
    <property type="entry name" value="UPF0735_ACT_dom-cont"/>
</dbReference>
<feature type="domain" description="ACT" evidence="2">
    <location>
        <begin position="70"/>
        <end position="144"/>
    </location>
</feature>
<evidence type="ECO:0000256" key="1">
    <source>
        <dbReference type="HAMAP-Rule" id="MF_00707"/>
    </source>
</evidence>
<evidence type="ECO:0000313" key="4">
    <source>
        <dbReference type="Proteomes" id="UP001596500"/>
    </source>
</evidence>
<dbReference type="Pfam" id="PF01842">
    <property type="entry name" value="ACT"/>
    <property type="match status" value="1"/>
</dbReference>